<dbReference type="EMBL" id="VFIA01000048">
    <property type="protein sequence ID" value="MBC3794519.1"/>
    <property type="molecule type" value="Genomic_DNA"/>
</dbReference>
<keyword evidence="1" id="KW-0812">Transmembrane</keyword>
<accession>A0ABR6WD77</accession>
<dbReference type="PROSITE" id="PS51746">
    <property type="entry name" value="PPM_2"/>
    <property type="match status" value="1"/>
</dbReference>
<reference evidence="3 4" key="1">
    <citation type="submission" date="2019-06" db="EMBL/GenBank/DDBJ databases">
        <title>Spirosoma utsteinense sp. nov. isolated from Antarctic ice-free soils.</title>
        <authorList>
            <person name="Tahon G."/>
        </authorList>
    </citation>
    <scope>NUCLEOTIDE SEQUENCE [LARGE SCALE GENOMIC DNA]</scope>
    <source>
        <strain evidence="3 4">LMG 31447</strain>
    </source>
</reference>
<dbReference type="PANTHER" id="PTHR47992">
    <property type="entry name" value="PROTEIN PHOSPHATASE"/>
    <property type="match status" value="1"/>
</dbReference>
<feature type="transmembrane region" description="Helical" evidence="1">
    <location>
        <begin position="297"/>
        <end position="317"/>
    </location>
</feature>
<dbReference type="Proteomes" id="UP000700732">
    <property type="component" value="Unassembled WGS sequence"/>
</dbReference>
<dbReference type="InterPro" id="IPR036457">
    <property type="entry name" value="PPM-type-like_dom_sf"/>
</dbReference>
<sequence length="481" mass="51915">MDALVIAGQTDVGQRRTDNQDTFVCTPIWSETTALLAAIDGVGGYAGGDRAAAIAKESLEQYMTKPNGDPLSMLREAVVFANNQINQAREQNPGLAQMCCVLTTALVDVSLGKLVFVHVGDSRLYRYRQGVLEKLTHDHSMVGIREDANELTEAEAMHHPRRNEILREVGSTPHRVDDPEFLESGEADFLPGDQLLLCSDGLTDMITRAQIVGVLTQSISLDEQTIALIRLANEQGGNDNITVVLARNNLNTSSAAVTSPIPTTAEPTKPLNVPIVTVPAAESKAPAVPARRSMGGVWTLLVLLLAVIVAGIVWWQYQPAGDFDLVADSLTTRQPATDSPGLVSPVFPVDSFVQIAYRSADHRLVLPTDTVRLDKPLLINDSLQSIVGGDRFTVIVPADTGRAQLAMRITRRGLVNLENIVISGFKTGIEMTGEGKLSLTKVYFRGVDMPVSAGIHQDSSDHSILTVSVQNLPVLPQTPRP</sequence>
<gene>
    <name evidence="3" type="ORF">FH603_5048</name>
</gene>
<dbReference type="SMART" id="SM00332">
    <property type="entry name" value="PP2Cc"/>
    <property type="match status" value="1"/>
</dbReference>
<dbReference type="SUPFAM" id="SSF81606">
    <property type="entry name" value="PP2C-like"/>
    <property type="match status" value="1"/>
</dbReference>
<dbReference type="SMART" id="SM00331">
    <property type="entry name" value="PP2C_SIG"/>
    <property type="match status" value="1"/>
</dbReference>
<name>A0ABR6WD77_9BACT</name>
<dbReference type="InterPro" id="IPR015655">
    <property type="entry name" value="PP2C"/>
</dbReference>
<comment type="caution">
    <text evidence="3">The sequence shown here is derived from an EMBL/GenBank/DDBJ whole genome shotgun (WGS) entry which is preliminary data.</text>
</comment>
<evidence type="ECO:0000256" key="1">
    <source>
        <dbReference type="SAM" id="Phobius"/>
    </source>
</evidence>
<organism evidence="3 4">
    <name type="scientific">Spirosoma utsteinense</name>
    <dbReference type="NCBI Taxonomy" id="2585773"/>
    <lineage>
        <taxon>Bacteria</taxon>
        <taxon>Pseudomonadati</taxon>
        <taxon>Bacteroidota</taxon>
        <taxon>Cytophagia</taxon>
        <taxon>Cytophagales</taxon>
        <taxon>Cytophagaceae</taxon>
        <taxon>Spirosoma</taxon>
    </lineage>
</organism>
<keyword evidence="1" id="KW-1133">Transmembrane helix</keyword>
<dbReference type="Pfam" id="PF13672">
    <property type="entry name" value="PP2C_2"/>
    <property type="match status" value="1"/>
</dbReference>
<feature type="domain" description="PPM-type phosphatase" evidence="2">
    <location>
        <begin position="6"/>
        <end position="248"/>
    </location>
</feature>
<proteinExistence type="predicted"/>
<dbReference type="CDD" id="cd00143">
    <property type="entry name" value="PP2Cc"/>
    <property type="match status" value="1"/>
</dbReference>
<evidence type="ECO:0000259" key="2">
    <source>
        <dbReference type="PROSITE" id="PS51746"/>
    </source>
</evidence>
<evidence type="ECO:0000313" key="3">
    <source>
        <dbReference type="EMBL" id="MBC3794519.1"/>
    </source>
</evidence>
<evidence type="ECO:0000313" key="4">
    <source>
        <dbReference type="Proteomes" id="UP000700732"/>
    </source>
</evidence>
<dbReference type="InterPro" id="IPR001932">
    <property type="entry name" value="PPM-type_phosphatase-like_dom"/>
</dbReference>
<dbReference type="RefSeq" id="WP_186741131.1">
    <property type="nucleotide sequence ID" value="NZ_VFIA01000048.1"/>
</dbReference>
<protein>
    <submittedName>
        <fullName evidence="3">Serine/threonine protein phosphatase PrpC</fullName>
    </submittedName>
</protein>
<keyword evidence="1" id="KW-0472">Membrane</keyword>
<dbReference type="Gene3D" id="3.60.40.10">
    <property type="entry name" value="PPM-type phosphatase domain"/>
    <property type="match status" value="1"/>
</dbReference>
<keyword evidence="4" id="KW-1185">Reference proteome</keyword>